<dbReference type="EMBL" id="SNWM01000003">
    <property type="protein sequence ID" value="TDO21886.1"/>
    <property type="molecule type" value="Genomic_DNA"/>
</dbReference>
<dbReference type="Proteomes" id="UP000295499">
    <property type="component" value="Unassembled WGS sequence"/>
</dbReference>
<organism evidence="1 2">
    <name type="scientific">Pedobacter duraquae</name>
    <dbReference type="NCBI Taxonomy" id="425511"/>
    <lineage>
        <taxon>Bacteria</taxon>
        <taxon>Pseudomonadati</taxon>
        <taxon>Bacteroidota</taxon>
        <taxon>Sphingobacteriia</taxon>
        <taxon>Sphingobacteriales</taxon>
        <taxon>Sphingobacteriaceae</taxon>
        <taxon>Pedobacter</taxon>
    </lineage>
</organism>
<accession>A0A4R6IIY1</accession>
<gene>
    <name evidence="1" type="ORF">CLV32_2994</name>
</gene>
<dbReference type="AlphaFoldDB" id="A0A4R6IIY1"/>
<reference evidence="1 2" key="1">
    <citation type="submission" date="2019-03" db="EMBL/GenBank/DDBJ databases">
        <title>Genomic Encyclopedia of Archaeal and Bacterial Type Strains, Phase II (KMG-II): from individual species to whole genera.</title>
        <authorList>
            <person name="Goeker M."/>
        </authorList>
    </citation>
    <scope>NUCLEOTIDE SEQUENCE [LARGE SCALE GENOMIC DNA]</scope>
    <source>
        <strain evidence="1 2">DSM 19034</strain>
    </source>
</reference>
<dbReference type="InterPro" id="IPR053745">
    <property type="entry name" value="Viral_Tail_Comp_sf"/>
</dbReference>
<dbReference type="OrthoDB" id="9836249at2"/>
<keyword evidence="2" id="KW-1185">Reference proteome</keyword>
<protein>
    <submittedName>
        <fullName evidence="1">Uncharacterized protein</fullName>
    </submittedName>
</protein>
<evidence type="ECO:0000313" key="1">
    <source>
        <dbReference type="EMBL" id="TDO21886.1"/>
    </source>
</evidence>
<evidence type="ECO:0000313" key="2">
    <source>
        <dbReference type="Proteomes" id="UP000295499"/>
    </source>
</evidence>
<proteinExistence type="predicted"/>
<comment type="caution">
    <text evidence="1">The sequence shown here is derived from an EMBL/GenBank/DDBJ whole genome shotgun (WGS) entry which is preliminary data.</text>
</comment>
<dbReference type="RefSeq" id="WP_133556748.1">
    <property type="nucleotide sequence ID" value="NZ_SNWM01000003.1"/>
</dbReference>
<dbReference type="Gene3D" id="3.30.2000.30">
    <property type="match status" value="1"/>
</dbReference>
<sequence>MDLKDIAFALRAAYMAKLDNVLVVDSKLVPVYDTFVPNDAPSYFVVIKDHNEADNSTKQGFNTDVHITFDIVSRFPPGTGSSAPVDSVSNQLNSIIVAGDPANRISLLPDFNIMNAVRTLSRPITEESKVKNIFRKVNIYKHEIQQLT</sequence>
<name>A0A4R6IIY1_9SPHI</name>